<dbReference type="SMART" id="SM00490">
    <property type="entry name" value="HELICc"/>
    <property type="match status" value="1"/>
</dbReference>
<dbReference type="Gene3D" id="3.40.50.300">
    <property type="entry name" value="P-loop containing nucleotide triphosphate hydrolases"/>
    <property type="match status" value="2"/>
</dbReference>
<evidence type="ECO:0000259" key="7">
    <source>
        <dbReference type="PROSITE" id="PS51194"/>
    </source>
</evidence>
<evidence type="ECO:0000256" key="5">
    <source>
        <dbReference type="ARBA" id="ARBA00038437"/>
    </source>
</evidence>
<accession>A0A2M7LLC3</accession>
<keyword evidence="2" id="KW-0378">Hydrolase</keyword>
<keyword evidence="1" id="KW-0547">Nucleotide-binding</keyword>
<comment type="similarity">
    <text evidence="5">Belongs to the DEAD box helicase family.</text>
</comment>
<keyword evidence="3" id="KW-0347">Helicase</keyword>
<evidence type="ECO:0000259" key="6">
    <source>
        <dbReference type="PROSITE" id="PS51192"/>
    </source>
</evidence>
<comment type="caution">
    <text evidence="8">The sequence shown here is derived from an EMBL/GenBank/DDBJ whole genome shotgun (WGS) entry which is preliminary data.</text>
</comment>
<evidence type="ECO:0000313" key="8">
    <source>
        <dbReference type="EMBL" id="PIX68862.1"/>
    </source>
</evidence>
<dbReference type="GO" id="GO:0005524">
    <property type="term" value="F:ATP binding"/>
    <property type="evidence" value="ECO:0007669"/>
    <property type="project" value="UniProtKB-KW"/>
</dbReference>
<dbReference type="GO" id="GO:0003676">
    <property type="term" value="F:nucleic acid binding"/>
    <property type="evidence" value="ECO:0007669"/>
    <property type="project" value="InterPro"/>
</dbReference>
<proteinExistence type="inferred from homology"/>
<gene>
    <name evidence="8" type="ORF">COZ40_01040</name>
</gene>
<dbReference type="InterPro" id="IPR050079">
    <property type="entry name" value="DEAD_box_RNA_helicase"/>
</dbReference>
<organism evidence="8 9">
    <name type="scientific">Candidatus Roizmanbacteria bacterium CG_4_10_14_3_um_filter_39_13</name>
    <dbReference type="NCBI Taxonomy" id="1974831"/>
    <lineage>
        <taxon>Bacteria</taxon>
        <taxon>Candidatus Roizmaniibacteriota</taxon>
    </lineage>
</organism>
<dbReference type="Proteomes" id="UP000228500">
    <property type="component" value="Unassembled WGS sequence"/>
</dbReference>
<dbReference type="PROSITE" id="PS51192">
    <property type="entry name" value="HELICASE_ATP_BIND_1"/>
    <property type="match status" value="1"/>
</dbReference>
<dbReference type="GO" id="GO:0016787">
    <property type="term" value="F:hydrolase activity"/>
    <property type="evidence" value="ECO:0007669"/>
    <property type="project" value="UniProtKB-KW"/>
</dbReference>
<feature type="domain" description="Helicase C-terminal" evidence="7">
    <location>
        <begin position="152"/>
        <end position="286"/>
    </location>
</feature>
<evidence type="ECO:0000256" key="3">
    <source>
        <dbReference type="ARBA" id="ARBA00022806"/>
    </source>
</evidence>
<feature type="domain" description="Helicase ATP-binding" evidence="6">
    <location>
        <begin position="1"/>
        <end position="128"/>
    </location>
</feature>
<dbReference type="AlphaFoldDB" id="A0A2M7LLC3"/>
<dbReference type="GO" id="GO:0005829">
    <property type="term" value="C:cytosol"/>
    <property type="evidence" value="ECO:0007669"/>
    <property type="project" value="TreeGrafter"/>
</dbReference>
<dbReference type="CDD" id="cd00268">
    <property type="entry name" value="DEADc"/>
    <property type="match status" value="1"/>
</dbReference>
<dbReference type="EMBL" id="PFJH01000040">
    <property type="protein sequence ID" value="PIX68862.1"/>
    <property type="molecule type" value="Genomic_DNA"/>
</dbReference>
<dbReference type="PANTHER" id="PTHR47959">
    <property type="entry name" value="ATP-DEPENDENT RNA HELICASE RHLE-RELATED"/>
    <property type="match status" value="1"/>
</dbReference>
<dbReference type="InterPro" id="IPR001650">
    <property type="entry name" value="Helicase_C-like"/>
</dbReference>
<reference evidence="9" key="1">
    <citation type="submission" date="2017-09" db="EMBL/GenBank/DDBJ databases">
        <title>Depth-based differentiation of microbial function through sediment-hosted aquifers and enrichment of novel symbionts in the deep terrestrial subsurface.</title>
        <authorList>
            <person name="Probst A.J."/>
            <person name="Ladd B."/>
            <person name="Jarett J.K."/>
            <person name="Geller-Mcgrath D.E."/>
            <person name="Sieber C.M.K."/>
            <person name="Emerson J.B."/>
            <person name="Anantharaman K."/>
            <person name="Thomas B.C."/>
            <person name="Malmstrom R."/>
            <person name="Stieglmeier M."/>
            <person name="Klingl A."/>
            <person name="Woyke T."/>
            <person name="Ryan C.M."/>
            <person name="Banfield J.F."/>
        </authorList>
    </citation>
    <scope>NUCLEOTIDE SEQUENCE [LARGE SCALE GENOMIC DNA]</scope>
</reference>
<evidence type="ECO:0000256" key="2">
    <source>
        <dbReference type="ARBA" id="ARBA00022801"/>
    </source>
</evidence>
<dbReference type="InterPro" id="IPR011545">
    <property type="entry name" value="DEAD/DEAH_box_helicase_dom"/>
</dbReference>
<dbReference type="PROSITE" id="PS51194">
    <property type="entry name" value="HELICASE_CTER"/>
    <property type="match status" value="1"/>
</dbReference>
<dbReference type="SUPFAM" id="SSF52540">
    <property type="entry name" value="P-loop containing nucleoside triphosphate hydrolases"/>
    <property type="match status" value="1"/>
</dbReference>
<dbReference type="Pfam" id="PF00271">
    <property type="entry name" value="Helicase_C"/>
    <property type="match status" value="1"/>
</dbReference>
<dbReference type="GO" id="GO:0003724">
    <property type="term" value="F:RNA helicase activity"/>
    <property type="evidence" value="ECO:0007669"/>
    <property type="project" value="TreeGrafter"/>
</dbReference>
<sequence>MAPTRELALQIQDELRKFTSGMPIYSSFCIGKSSMYTQIRELQRNPHVVVGTPGRLKDLIDRKALKLERFSMVILDEADLMLDMGFINDIKEIISYLPKERQSLFFSATLSGNINSLISSFVTNPVTISVKTTETTSHITQEVVSVEPTVMKIEKLASLLRQEDFKKVLVFGRTKMGVERISQDLYAKGFKVTSIHGDKAQFQRQQSLRMFKEDVVNIMIATDVAARGLDIPNVSHVINFDVPQTYEDYIHRIGRTGRANKTGKALTFIQENARPLKTQSYSSYRR</sequence>
<keyword evidence="4" id="KW-0067">ATP-binding</keyword>
<dbReference type="InterPro" id="IPR027417">
    <property type="entry name" value="P-loop_NTPase"/>
</dbReference>
<evidence type="ECO:0000256" key="1">
    <source>
        <dbReference type="ARBA" id="ARBA00022741"/>
    </source>
</evidence>
<dbReference type="PANTHER" id="PTHR47959:SF13">
    <property type="entry name" value="ATP-DEPENDENT RNA HELICASE RHLE"/>
    <property type="match status" value="1"/>
</dbReference>
<protein>
    <submittedName>
        <fullName evidence="8">Uncharacterized protein</fullName>
    </submittedName>
</protein>
<dbReference type="InterPro" id="IPR044742">
    <property type="entry name" value="DEAD/DEAH_RhlB"/>
</dbReference>
<dbReference type="CDD" id="cd18787">
    <property type="entry name" value="SF2_C_DEAD"/>
    <property type="match status" value="1"/>
</dbReference>
<dbReference type="InterPro" id="IPR014001">
    <property type="entry name" value="Helicase_ATP-bd"/>
</dbReference>
<name>A0A2M7LLC3_9BACT</name>
<dbReference type="SMART" id="SM00487">
    <property type="entry name" value="DEXDc"/>
    <property type="match status" value="1"/>
</dbReference>
<evidence type="ECO:0000256" key="4">
    <source>
        <dbReference type="ARBA" id="ARBA00022840"/>
    </source>
</evidence>
<evidence type="ECO:0000313" key="9">
    <source>
        <dbReference type="Proteomes" id="UP000228500"/>
    </source>
</evidence>
<dbReference type="Pfam" id="PF00270">
    <property type="entry name" value="DEAD"/>
    <property type="match status" value="1"/>
</dbReference>